<organism evidence="2 3">
    <name type="scientific">Portunus trituberculatus</name>
    <name type="common">Swimming crab</name>
    <name type="synonym">Neptunus trituberculatus</name>
    <dbReference type="NCBI Taxonomy" id="210409"/>
    <lineage>
        <taxon>Eukaryota</taxon>
        <taxon>Metazoa</taxon>
        <taxon>Ecdysozoa</taxon>
        <taxon>Arthropoda</taxon>
        <taxon>Crustacea</taxon>
        <taxon>Multicrustacea</taxon>
        <taxon>Malacostraca</taxon>
        <taxon>Eumalacostraca</taxon>
        <taxon>Eucarida</taxon>
        <taxon>Decapoda</taxon>
        <taxon>Pleocyemata</taxon>
        <taxon>Brachyura</taxon>
        <taxon>Eubrachyura</taxon>
        <taxon>Portunoidea</taxon>
        <taxon>Portunidae</taxon>
        <taxon>Portuninae</taxon>
        <taxon>Portunus</taxon>
    </lineage>
</organism>
<dbReference type="EMBL" id="VSRR010035955">
    <property type="protein sequence ID" value="MPC73042.1"/>
    <property type="molecule type" value="Genomic_DNA"/>
</dbReference>
<gene>
    <name evidence="2" type="ORF">E2C01_067359</name>
</gene>
<protein>
    <submittedName>
        <fullName evidence="2">Uncharacterized protein</fullName>
    </submittedName>
</protein>
<evidence type="ECO:0000313" key="3">
    <source>
        <dbReference type="Proteomes" id="UP000324222"/>
    </source>
</evidence>
<proteinExistence type="predicted"/>
<sequence>MGYLYGSVLTQTEGPDSTAIGSFHHYAFTDNAHYHCLATAATSRKDCLASHHTHCVLLTPPLNRKGAGCYPKHGRRWEEEGEGCNRSVKWNNERGGRVRLIKAVKQLVIQRPDYSEPPTPAPSGRDSGVPWPKQTLPPSPPPLLPSPLLSLGDCLAAHPSGLANAYHHHHHRRRRRPARFSFASHTFCHSKPAAAVTTTTTKDSATLWILHGILTLHGQHLLVLLVVVAARERRVAGWRGSQSRSLWVVYVFGQVWCCGAISPL</sequence>
<name>A0A5B7HNW6_PORTR</name>
<comment type="caution">
    <text evidence="2">The sequence shown here is derived from an EMBL/GenBank/DDBJ whole genome shotgun (WGS) entry which is preliminary data.</text>
</comment>
<dbReference type="AlphaFoldDB" id="A0A5B7HNW6"/>
<dbReference type="Proteomes" id="UP000324222">
    <property type="component" value="Unassembled WGS sequence"/>
</dbReference>
<evidence type="ECO:0000256" key="1">
    <source>
        <dbReference type="SAM" id="MobiDB-lite"/>
    </source>
</evidence>
<feature type="region of interest" description="Disordered" evidence="1">
    <location>
        <begin position="111"/>
        <end position="142"/>
    </location>
</feature>
<accession>A0A5B7HNW6</accession>
<evidence type="ECO:0000313" key="2">
    <source>
        <dbReference type="EMBL" id="MPC73042.1"/>
    </source>
</evidence>
<reference evidence="2 3" key="1">
    <citation type="submission" date="2019-05" db="EMBL/GenBank/DDBJ databases">
        <title>Another draft genome of Portunus trituberculatus and its Hox gene families provides insights of decapod evolution.</title>
        <authorList>
            <person name="Jeong J.-H."/>
            <person name="Song I."/>
            <person name="Kim S."/>
            <person name="Choi T."/>
            <person name="Kim D."/>
            <person name="Ryu S."/>
            <person name="Kim W."/>
        </authorList>
    </citation>
    <scope>NUCLEOTIDE SEQUENCE [LARGE SCALE GENOMIC DNA]</scope>
    <source>
        <tissue evidence="2">Muscle</tissue>
    </source>
</reference>
<keyword evidence="3" id="KW-1185">Reference proteome</keyword>